<dbReference type="Pfam" id="PF13559">
    <property type="entry name" value="DUF4129"/>
    <property type="match status" value="1"/>
</dbReference>
<dbReference type="InterPro" id="IPR025403">
    <property type="entry name" value="TgpA-like_C"/>
</dbReference>
<evidence type="ECO:0000313" key="4">
    <source>
        <dbReference type="Proteomes" id="UP000321181"/>
    </source>
</evidence>
<dbReference type="OrthoDB" id="3389322at2"/>
<organism evidence="3 4">
    <name type="scientific">Cellulomonas aerilata</name>
    <dbReference type="NCBI Taxonomy" id="515326"/>
    <lineage>
        <taxon>Bacteria</taxon>
        <taxon>Bacillati</taxon>
        <taxon>Actinomycetota</taxon>
        <taxon>Actinomycetes</taxon>
        <taxon>Micrococcales</taxon>
        <taxon>Cellulomonadaceae</taxon>
        <taxon>Cellulomonas</taxon>
    </lineage>
</organism>
<dbReference type="EMBL" id="BJYY01000013">
    <property type="protein sequence ID" value="GEO34421.1"/>
    <property type="molecule type" value="Genomic_DNA"/>
</dbReference>
<reference evidence="3 4" key="1">
    <citation type="submission" date="2019-07" db="EMBL/GenBank/DDBJ databases">
        <title>Whole genome shotgun sequence of Cellulomonas aerilata NBRC 106308.</title>
        <authorList>
            <person name="Hosoyama A."/>
            <person name="Uohara A."/>
            <person name="Ohji S."/>
            <person name="Ichikawa N."/>
        </authorList>
    </citation>
    <scope>NUCLEOTIDE SEQUENCE [LARGE SCALE GENOMIC DNA]</scope>
    <source>
        <strain evidence="3 4">NBRC 106308</strain>
    </source>
</reference>
<accession>A0A512DD78</accession>
<feature type="domain" description="Protein-glutamine gamma-glutamyltransferase-like C-terminal" evidence="2">
    <location>
        <begin position="125"/>
        <end position="195"/>
    </location>
</feature>
<feature type="transmembrane region" description="Helical" evidence="1">
    <location>
        <begin position="57"/>
        <end position="78"/>
    </location>
</feature>
<dbReference type="Proteomes" id="UP000321181">
    <property type="component" value="Unassembled WGS sequence"/>
</dbReference>
<gene>
    <name evidence="3" type="ORF">CAE01nite_21460</name>
</gene>
<evidence type="ECO:0000313" key="3">
    <source>
        <dbReference type="EMBL" id="GEO34421.1"/>
    </source>
</evidence>
<keyword evidence="1" id="KW-1133">Transmembrane helix</keyword>
<keyword evidence="1" id="KW-0472">Membrane</keyword>
<evidence type="ECO:0000256" key="1">
    <source>
        <dbReference type="SAM" id="Phobius"/>
    </source>
</evidence>
<comment type="caution">
    <text evidence="3">The sequence shown here is derived from an EMBL/GenBank/DDBJ whole genome shotgun (WGS) entry which is preliminary data.</text>
</comment>
<dbReference type="RefSeq" id="WP_146903836.1">
    <property type="nucleotide sequence ID" value="NZ_BAAARM010000003.1"/>
</dbReference>
<sequence>MRAEVPVVPDAETARRWATEELADPAYHQDPSLLDRFLEWLDSLFAGAPDALPLPPLAVVALVVLVLLLVVGIAFWVAGPVRAARRTATASVVVLGDDTRTADQLRAAADDAAARGDWAAAVLERFRAVVRSLEERAVLVDSPGRTADEAAEAAGARLPARTADLRRAARLFDDVCYGKASADADADAWMRALDRQVAGTRPAGPPAPVAAR</sequence>
<proteinExistence type="predicted"/>
<name>A0A512DD78_9CELL</name>
<keyword evidence="1" id="KW-0812">Transmembrane</keyword>
<protein>
    <recommendedName>
        <fullName evidence="2">Protein-glutamine gamma-glutamyltransferase-like C-terminal domain-containing protein</fullName>
    </recommendedName>
</protein>
<dbReference type="AlphaFoldDB" id="A0A512DD78"/>
<evidence type="ECO:0000259" key="2">
    <source>
        <dbReference type="Pfam" id="PF13559"/>
    </source>
</evidence>
<keyword evidence="4" id="KW-1185">Reference proteome</keyword>